<protein>
    <submittedName>
        <fullName evidence="2">Uncharacterized protein</fullName>
    </submittedName>
</protein>
<evidence type="ECO:0000256" key="1">
    <source>
        <dbReference type="SAM" id="MobiDB-lite"/>
    </source>
</evidence>
<dbReference type="AlphaFoldDB" id="A0A423VVI8"/>
<dbReference type="OrthoDB" id="5225747at2759"/>
<keyword evidence="3" id="KW-1185">Reference proteome</keyword>
<name>A0A423VVI8_CYTCH</name>
<evidence type="ECO:0000313" key="3">
    <source>
        <dbReference type="Proteomes" id="UP000284375"/>
    </source>
</evidence>
<reference evidence="2 3" key="1">
    <citation type="submission" date="2015-09" db="EMBL/GenBank/DDBJ databases">
        <title>Host preference determinants of Valsa canker pathogens revealed by comparative genomics.</title>
        <authorList>
            <person name="Yin Z."/>
            <person name="Huang L."/>
        </authorList>
    </citation>
    <scope>NUCLEOTIDE SEQUENCE [LARGE SCALE GENOMIC DNA]</scope>
    <source>
        <strain evidence="2 3">YSFL</strain>
    </source>
</reference>
<evidence type="ECO:0000313" key="2">
    <source>
        <dbReference type="EMBL" id="ROV95079.1"/>
    </source>
</evidence>
<organism evidence="2 3">
    <name type="scientific">Cytospora chrysosperma</name>
    <name type="common">Cytospora canker fungus</name>
    <name type="synonym">Sphaeria chrysosperma</name>
    <dbReference type="NCBI Taxonomy" id="252740"/>
    <lineage>
        <taxon>Eukaryota</taxon>
        <taxon>Fungi</taxon>
        <taxon>Dikarya</taxon>
        <taxon>Ascomycota</taxon>
        <taxon>Pezizomycotina</taxon>
        <taxon>Sordariomycetes</taxon>
        <taxon>Sordariomycetidae</taxon>
        <taxon>Diaporthales</taxon>
        <taxon>Cytosporaceae</taxon>
        <taxon>Cytospora</taxon>
    </lineage>
</organism>
<sequence>MPRQYIIAMDDDRRSNYNHYQPGHPKSERAQAKKKTSLSLAKRPVYTPKNRYRPQPAGRAMFGDTEAHSFSDPELCRKLLPRDRQEARGCKARDMDKRDRYWNKKVCVGAVWEAESFDFRADSDADLMDDESI</sequence>
<accession>A0A423VVI8</accession>
<proteinExistence type="predicted"/>
<feature type="region of interest" description="Disordered" evidence="1">
    <location>
        <begin position="48"/>
        <end position="67"/>
    </location>
</feature>
<dbReference type="EMBL" id="LJZO01000025">
    <property type="protein sequence ID" value="ROV95079.1"/>
    <property type="molecule type" value="Genomic_DNA"/>
</dbReference>
<dbReference type="Proteomes" id="UP000284375">
    <property type="component" value="Unassembled WGS sequence"/>
</dbReference>
<comment type="caution">
    <text evidence="2">The sequence shown here is derived from an EMBL/GenBank/DDBJ whole genome shotgun (WGS) entry which is preliminary data.</text>
</comment>
<feature type="region of interest" description="Disordered" evidence="1">
    <location>
        <begin position="1"/>
        <end position="37"/>
    </location>
</feature>
<gene>
    <name evidence="2" type="ORF">VSDG_05817</name>
</gene>